<name>A0ABT7M7B6_9PSEU</name>
<comment type="caution">
    <text evidence="1">The sequence shown here is derived from an EMBL/GenBank/DDBJ whole genome shotgun (WGS) entry which is preliminary data.</text>
</comment>
<dbReference type="InterPro" id="IPR011749">
    <property type="entry name" value="CHP02243"/>
</dbReference>
<accession>A0ABT7M7B6</accession>
<dbReference type="RefSeq" id="WP_286052865.1">
    <property type="nucleotide sequence ID" value="NZ_JASVWF010000002.1"/>
</dbReference>
<organism evidence="1 2">
    <name type="scientific">Actinomycetospora termitidis</name>
    <dbReference type="NCBI Taxonomy" id="3053470"/>
    <lineage>
        <taxon>Bacteria</taxon>
        <taxon>Bacillati</taxon>
        <taxon>Actinomycetota</taxon>
        <taxon>Actinomycetes</taxon>
        <taxon>Pseudonocardiales</taxon>
        <taxon>Pseudonocardiaceae</taxon>
        <taxon>Actinomycetospora</taxon>
    </lineage>
</organism>
<dbReference type="EMBL" id="JASVWF010000002">
    <property type="protein sequence ID" value="MDL5156564.1"/>
    <property type="molecule type" value="Genomic_DNA"/>
</dbReference>
<protein>
    <submittedName>
        <fullName evidence="1">Baseplate assembly protein</fullName>
    </submittedName>
</protein>
<evidence type="ECO:0000313" key="1">
    <source>
        <dbReference type="EMBL" id="MDL5156564.1"/>
    </source>
</evidence>
<proteinExistence type="predicted"/>
<reference evidence="1 2" key="1">
    <citation type="submission" date="2023-06" db="EMBL/GenBank/DDBJ databases">
        <title>Actinomycetospora Odt1-22.</title>
        <authorList>
            <person name="Supong K."/>
        </authorList>
    </citation>
    <scope>NUCLEOTIDE SEQUENCE [LARGE SCALE GENOMIC DNA]</scope>
    <source>
        <strain evidence="1 2">Odt1-22</strain>
    </source>
</reference>
<sequence length="645" mass="69808">MALPVPALDDRQFQDLVDDAKRLVAQRCPEWTDHNVSDPGVTLIEAVASMVDQLIYRLNRVPELHYRHFLNLLGVRPHPPTAARTDVTFRLSAAQPESVVVPGGTAVATPRTETEEPVVFTTLHDLRIAPAAFQALVTAPASGGPVDRTGALRLDDGIPAFSEDPHPGDALLVGLTQPVPGCMLLLRFGARVEGHGVDPRDPPWAWEAWDGEGWTACELGSDDTGGLNRSGDVVLHVPPSHTWSTVLRQRAGWLRCRVTPPRPGRPSYTSPPRVRALTAEVVGGTVPVIHAEETRDEVIGVSEGVPGQRFSLQHGPVVPGDQPLLVESGPRDDPEEWWEVDSFADSGPDDRHLVLDAVAGQIVLGPAVREPDGSLRRFGAVPVKGATLRVPSYRSGGGRRGNVARGRITDQRSPVPFVSSVVNRHPAAGGTDQEGVEDASIRGPLGLRTRERAVTREDYELLARQAAPDVARVRCVPATGSDAVRVLVVPRVDVGDRELAPADLEPSDRTLEAIRAHLDARRCLGARVVVEPPRYQGVTVVAQVTARRRATLERVEQRTTDALRRFLHPLHGGPDGEGWPFGRPVQLGEVFAVLQRVSGVEAVQDVQLFAADLGSGARTRPVHRLDLDPNALALSYDHQVRVDPS</sequence>
<dbReference type="Proteomes" id="UP001231924">
    <property type="component" value="Unassembled WGS sequence"/>
</dbReference>
<evidence type="ECO:0000313" key="2">
    <source>
        <dbReference type="Proteomes" id="UP001231924"/>
    </source>
</evidence>
<gene>
    <name evidence="1" type="ORF">QRT03_11385</name>
</gene>
<keyword evidence="2" id="KW-1185">Reference proteome</keyword>
<dbReference type="NCBIfam" id="TIGR02243">
    <property type="entry name" value="putative baseplate assembly protein"/>
    <property type="match status" value="1"/>
</dbReference>